<feature type="binding site" evidence="10 11">
    <location>
        <position position="567"/>
    </location>
    <ligand>
        <name>5-methyltetrahydropteroyltri-L-glutamate</name>
        <dbReference type="ChEBI" id="CHEBI:58207"/>
    </ligand>
</feature>
<feature type="binding site" evidence="10">
    <location>
        <position position="732"/>
    </location>
    <ligand>
        <name>Zn(2+)</name>
        <dbReference type="ChEBI" id="CHEBI:29105"/>
        <note>catalytic</note>
    </ligand>
</feature>
<dbReference type="GO" id="GO:0009086">
    <property type="term" value="P:methionine biosynthetic process"/>
    <property type="evidence" value="ECO:0007669"/>
    <property type="project" value="UniProtKB-UniRule"/>
</dbReference>
<comment type="similarity">
    <text evidence="3 10">Belongs to the vitamin-B12 independent methionine synthase family.</text>
</comment>
<reference evidence="17" key="1">
    <citation type="journal article" date="2014" name="Environ. Microbiol.">
        <title>Comparative genomics of the marine bacterial genus Glaciecola reveals the high degree of genomic diversity and genomic characteristic for cold adaptation.</title>
        <authorList>
            <person name="Qin Q.L."/>
            <person name="Xie B.B."/>
            <person name="Yu Y."/>
            <person name="Shu Y.L."/>
            <person name="Rong J.C."/>
            <person name="Zhang Y.J."/>
            <person name="Zhao D.L."/>
            <person name="Chen X.L."/>
            <person name="Zhang X.Y."/>
            <person name="Chen B."/>
            <person name="Zhou B.C."/>
            <person name="Zhang Y.Z."/>
        </authorList>
    </citation>
    <scope>NUCLEOTIDE SEQUENCE [LARGE SCALE GENOMIC DNA]</scope>
    <source>
        <strain evidence="17">ACAM 615</strain>
    </source>
</reference>
<dbReference type="InterPro" id="IPR002629">
    <property type="entry name" value="Met_Synth_C/arc"/>
</dbReference>
<feature type="binding site" evidence="10">
    <location>
        <begin position="16"/>
        <end position="19"/>
    </location>
    <ligand>
        <name>5-methyltetrahydropteroyltri-L-glutamate</name>
        <dbReference type="ChEBI" id="CHEBI:58207"/>
    </ligand>
</feature>
<feature type="binding site" evidence="10">
    <location>
        <position position="490"/>
    </location>
    <ligand>
        <name>L-homocysteine</name>
        <dbReference type="ChEBI" id="CHEBI:58199"/>
    </ligand>
</feature>
<keyword evidence="5 10" id="KW-0028">Amino-acid biosynthesis</keyword>
<proteinExistence type="inferred from homology"/>
<feature type="binding site" evidence="10 11">
    <location>
        <begin position="437"/>
        <end position="439"/>
    </location>
    <ligand>
        <name>L-methionine</name>
        <dbReference type="ChEBI" id="CHEBI:57844"/>
    </ligand>
</feature>
<protein>
    <recommendedName>
        <fullName evidence="10">5-methyltetrahydropteroyltriglutamate--homocysteine methyltransferase</fullName>
        <ecNumber evidence="10">2.1.1.14</ecNumber>
    </recommendedName>
    <alternativeName>
        <fullName evidence="10">Cobalamin-independent methionine synthase</fullName>
    </alternativeName>
    <alternativeName>
        <fullName evidence="10">Methionine synthase, vitamin-B12 independent isozyme</fullName>
    </alternativeName>
</protein>
<evidence type="ECO:0000256" key="2">
    <source>
        <dbReference type="ARBA" id="ARBA00004681"/>
    </source>
</evidence>
<evidence type="ECO:0000256" key="8">
    <source>
        <dbReference type="ARBA" id="ARBA00022833"/>
    </source>
</evidence>
<dbReference type="HAMAP" id="MF_00172">
    <property type="entry name" value="Meth_synth"/>
    <property type="match status" value="1"/>
</dbReference>
<feature type="domain" description="Cobalamin-independent methionine synthase MetE N-terminal" evidence="15">
    <location>
        <begin position="4"/>
        <end position="314"/>
    </location>
</feature>
<comment type="caution">
    <text evidence="16">The sequence shown here is derived from an EMBL/GenBank/DDBJ whole genome shotgun (WGS) entry which is preliminary data.</text>
</comment>
<dbReference type="GO" id="GO:0003871">
    <property type="term" value="F:5-methyltetrahydropteroyltriglutamate-homocysteine S-methyltransferase activity"/>
    <property type="evidence" value="ECO:0007669"/>
    <property type="project" value="UniProtKB-UniRule"/>
</dbReference>
<comment type="pathway">
    <text evidence="2 10">Amino-acid biosynthesis; L-methionine biosynthesis via de novo pathway; L-methionine from L-homocysteine (MetE route): step 1/1.</text>
</comment>
<dbReference type="UniPathway" id="UPA00051">
    <property type="reaction ID" value="UER00082"/>
</dbReference>
<keyword evidence="6 10" id="KW-0808">Transferase</keyword>
<feature type="binding site" evidence="12">
    <location>
        <position position="647"/>
    </location>
    <ligand>
        <name>Zn(2+)</name>
        <dbReference type="ChEBI" id="CHEBI:29105"/>
        <label>1</label>
        <note>catalytic</note>
    </ligand>
</feature>
<organism evidence="16 17">
    <name type="scientific">Brumicola pallidula DSM 14239 = ACAM 615</name>
    <dbReference type="NCBI Taxonomy" id="1121922"/>
    <lineage>
        <taxon>Bacteria</taxon>
        <taxon>Pseudomonadati</taxon>
        <taxon>Pseudomonadota</taxon>
        <taxon>Gammaproteobacteria</taxon>
        <taxon>Alteromonadales</taxon>
        <taxon>Alteromonadaceae</taxon>
        <taxon>Brumicola</taxon>
    </lineage>
</organism>
<feature type="binding site" evidence="10">
    <location>
        <position position="611"/>
    </location>
    <ligand>
        <name>5-methyltetrahydropteroyltri-L-glutamate</name>
        <dbReference type="ChEBI" id="CHEBI:58207"/>
    </ligand>
</feature>
<feature type="binding site" evidence="11">
    <location>
        <position position="122"/>
    </location>
    <ligand>
        <name>5-methyltetrahydropteroyltri-L-glutamate</name>
        <dbReference type="ChEBI" id="CHEBI:58207"/>
    </ligand>
</feature>
<dbReference type="InterPro" id="IPR006276">
    <property type="entry name" value="Cobalamin-indep_Met_synthase"/>
</dbReference>
<comment type="catalytic activity">
    <reaction evidence="10">
        <text>5-methyltetrahydropteroyltri-L-glutamate + L-homocysteine = tetrahydropteroyltri-L-glutamate + L-methionine</text>
        <dbReference type="Rhea" id="RHEA:21196"/>
        <dbReference type="ChEBI" id="CHEBI:57844"/>
        <dbReference type="ChEBI" id="CHEBI:58140"/>
        <dbReference type="ChEBI" id="CHEBI:58199"/>
        <dbReference type="ChEBI" id="CHEBI:58207"/>
        <dbReference type="EC" id="2.1.1.14"/>
    </reaction>
</comment>
<feature type="binding site" evidence="10 11">
    <location>
        <position position="605"/>
    </location>
    <ligand>
        <name>L-methionine</name>
        <dbReference type="ChEBI" id="CHEBI:57844"/>
    </ligand>
</feature>
<comment type="cofactor">
    <cofactor evidence="10">
        <name>Zn(2+)</name>
        <dbReference type="ChEBI" id="CHEBI:29105"/>
    </cofactor>
    <text evidence="10">Binds 1 zinc ion per subunit.</text>
</comment>
<dbReference type="PIRSF" id="PIRSF000382">
    <property type="entry name" value="MeTrfase_B12_ind"/>
    <property type="match status" value="1"/>
</dbReference>
<feature type="active site" description="Proton donor" evidence="10 13">
    <location>
        <position position="700"/>
    </location>
</feature>
<feature type="binding site" evidence="10">
    <location>
        <begin position="437"/>
        <end position="439"/>
    </location>
    <ligand>
        <name>L-homocysteine</name>
        <dbReference type="ChEBI" id="CHEBI:58199"/>
    </ligand>
</feature>
<dbReference type="CDD" id="cd03312">
    <property type="entry name" value="CIMS_N_terminal_like"/>
    <property type="match status" value="1"/>
</dbReference>
<evidence type="ECO:0000256" key="9">
    <source>
        <dbReference type="ARBA" id="ARBA00023167"/>
    </source>
</evidence>
<dbReference type="Proteomes" id="UP000006251">
    <property type="component" value="Unassembled WGS sequence"/>
</dbReference>
<feature type="binding site" evidence="10">
    <location>
        <position position="605"/>
    </location>
    <ligand>
        <name>L-homocysteine</name>
        <dbReference type="ChEBI" id="CHEBI:58199"/>
    </ligand>
</feature>
<dbReference type="OrthoDB" id="244285at2"/>
<feature type="binding site" evidence="10 11">
    <location>
        <begin position="521"/>
        <end position="522"/>
    </location>
    <ligand>
        <name>5-methyltetrahydropteroyltri-L-glutamate</name>
        <dbReference type="ChEBI" id="CHEBI:58207"/>
    </ligand>
</feature>
<evidence type="ECO:0000256" key="1">
    <source>
        <dbReference type="ARBA" id="ARBA00002777"/>
    </source>
</evidence>
<evidence type="ECO:0000259" key="15">
    <source>
        <dbReference type="Pfam" id="PF08267"/>
    </source>
</evidence>
<dbReference type="AlphaFoldDB" id="K7A2H4"/>
<evidence type="ECO:0000256" key="11">
    <source>
        <dbReference type="PIRSR" id="PIRSR000382-1"/>
    </source>
</evidence>
<dbReference type="InterPro" id="IPR013215">
    <property type="entry name" value="Cbl-indep_Met_Synth_N"/>
</dbReference>
<sequence length="763" mass="86146">MAKIHNLGFPRIGKHRELKRALEAYWNTDIEQQEFTKQITQVREQHYSAFDLLDYAQVGDFSLYDHVLDASFLFGNVPDRAKVDNTVENDVDAYFRIARGRAKQNDCCATHAGEMTKWFDTNYHYIVPEFSSSTTFMLNCESLISEIRTVRSRGFEVKPVVIGPLTYLYLGKAIDNSNKLELLEPLLKEYKLLLQTLAKQGVEWVQIDEPALVTELSDEWQFAYKYAFEYLNDSGVKLLLTTYFGDLAKNLKLACALPVAGVHIDAIRAPHEVEILAAKLNANQVLSVGIVDGRNIWRTDLNRALALLKPIAEIKGNNLWLAPACSLLHCPVDVTIEQNILAEIRPWLAFAEQKLEELEILKKALTNTPSNSVFEALQNNQNIIAARKASTLATNFSVQQALSQIQQSWLTRSDPYKVRINAQQALLNLPRFPTTTIGSFPQTAEIRKTRREFINGDITDVTYENALKAQIANCIQQQESLGLDVLVHGESERNDMVEYFAAFLNGALTTQFGWVQSYGSRCVKPPVIYGDISRASSMTIQWTQYAQSLTQKPVKGMLTGPVTILNWSFVRDDQARSLTTKQIALAVRDEVIELESIGTKIIQIDEAALREGLPLKKSEWQTYLNWAVDSFKLCSSSVASTTQIHTHMCYSQFNDILPDIQRMDADVITIETSRSNMKLLDAFTQFNYNNDIGPGVYDIHSQNIPTTEAIKALILTASEKVPAQQLWINPDCGLKTREWKEVIPALRNLVEAAKQLRVDHLSA</sequence>
<evidence type="ECO:0000256" key="12">
    <source>
        <dbReference type="PIRSR" id="PIRSR000382-2"/>
    </source>
</evidence>
<feature type="binding site" evidence="12">
    <location>
        <position position="649"/>
    </location>
    <ligand>
        <name>Zn(2+)</name>
        <dbReference type="ChEBI" id="CHEBI:29105"/>
        <label>1</label>
        <note>catalytic</note>
    </ligand>
</feature>
<feature type="binding site" evidence="12">
    <location>
        <position position="671"/>
    </location>
    <ligand>
        <name>Zn(2+)</name>
        <dbReference type="ChEBI" id="CHEBI:29105"/>
        <label>1</label>
        <note>catalytic</note>
    </ligand>
</feature>
<dbReference type="EC" id="2.1.1.14" evidence="10"/>
<dbReference type="InterPro" id="IPR038071">
    <property type="entry name" value="UROD/MetE-like_sf"/>
</dbReference>
<dbReference type="GO" id="GO:0008270">
    <property type="term" value="F:zinc ion binding"/>
    <property type="evidence" value="ECO:0007669"/>
    <property type="project" value="InterPro"/>
</dbReference>
<gene>
    <name evidence="10 16" type="primary">metE</name>
    <name evidence="16" type="ORF">GPAL_2849</name>
</gene>
<evidence type="ECO:0000313" key="17">
    <source>
        <dbReference type="Proteomes" id="UP000006251"/>
    </source>
</evidence>
<keyword evidence="9 10" id="KW-0486">Methionine biosynthesis</keyword>
<keyword evidence="8 10" id="KW-0862">Zinc</keyword>
<evidence type="ECO:0000256" key="10">
    <source>
        <dbReference type="HAMAP-Rule" id="MF_00172"/>
    </source>
</evidence>
<dbReference type="GO" id="GO:0032259">
    <property type="term" value="P:methylation"/>
    <property type="evidence" value="ECO:0007669"/>
    <property type="project" value="UniProtKB-KW"/>
</dbReference>
<feature type="binding site" evidence="12">
    <location>
        <position position="732"/>
    </location>
    <ligand>
        <name>Zn(2+)</name>
        <dbReference type="ChEBI" id="CHEBI:29105"/>
        <label>1</label>
        <note>catalytic</note>
    </ligand>
</feature>
<feature type="binding site" evidence="10">
    <location>
        <position position="671"/>
    </location>
    <ligand>
        <name>Zn(2+)</name>
        <dbReference type="ChEBI" id="CHEBI:29105"/>
        <note>catalytic</note>
    </ligand>
</feature>
<dbReference type="NCBIfam" id="TIGR01371">
    <property type="entry name" value="met_syn_B12ind"/>
    <property type="match status" value="1"/>
</dbReference>
<evidence type="ECO:0000256" key="6">
    <source>
        <dbReference type="ARBA" id="ARBA00022679"/>
    </source>
</evidence>
<evidence type="ECO:0000259" key="14">
    <source>
        <dbReference type="Pfam" id="PF01717"/>
    </source>
</evidence>
<dbReference type="Pfam" id="PF01717">
    <property type="entry name" value="Meth_synt_2"/>
    <property type="match status" value="1"/>
</dbReference>
<feature type="binding site" evidence="11">
    <location>
        <position position="19"/>
    </location>
    <ligand>
        <name>5-methyltetrahydropteroyltri-L-glutamate</name>
        <dbReference type="ChEBI" id="CHEBI:58207"/>
    </ligand>
</feature>
<comment type="function">
    <text evidence="1 10">Catalyzes the transfer of a methyl group from 5-methyltetrahydrofolate to homocysteine resulting in methionine formation.</text>
</comment>
<feature type="binding site" evidence="10 11">
    <location>
        <position position="490"/>
    </location>
    <ligand>
        <name>L-methionine</name>
        <dbReference type="ChEBI" id="CHEBI:57844"/>
    </ligand>
</feature>
<dbReference type="Gene3D" id="3.20.20.210">
    <property type="match status" value="2"/>
</dbReference>
<dbReference type="RefSeq" id="WP_006012960.1">
    <property type="nucleotide sequence ID" value="NZ_BAEQ01000050.1"/>
</dbReference>
<keyword evidence="7 10" id="KW-0479">Metal-binding</keyword>
<evidence type="ECO:0000256" key="5">
    <source>
        <dbReference type="ARBA" id="ARBA00022605"/>
    </source>
</evidence>
<comment type="cofactor">
    <cofactor evidence="12">
        <name>Zn(2+)</name>
        <dbReference type="ChEBI" id="CHEBI:29105"/>
    </cofactor>
    <text evidence="12">Binds 2 Zn(2+) ions per subunit.</text>
</comment>
<keyword evidence="17" id="KW-1185">Reference proteome</keyword>
<evidence type="ECO:0000256" key="13">
    <source>
        <dbReference type="PIRSR" id="PIRSR000382-3"/>
    </source>
</evidence>
<feature type="domain" description="Cobalamin-independent methionine synthase MetE C-terminal/archaeal" evidence="14">
    <location>
        <begin position="432"/>
        <end position="754"/>
    </location>
</feature>
<accession>K7A2H4</accession>
<dbReference type="PANTHER" id="PTHR30519">
    <property type="entry name" value="5-METHYLTETRAHYDROPTEROYLTRIGLUTAMATE--HOMOCYSTEINE METHYLTRANSFERASE"/>
    <property type="match status" value="1"/>
</dbReference>
<dbReference type="Pfam" id="PF08267">
    <property type="entry name" value="Meth_synt_1"/>
    <property type="match status" value="1"/>
</dbReference>
<dbReference type="EMBL" id="BAEQ01000050">
    <property type="protein sequence ID" value="GAC29700.1"/>
    <property type="molecule type" value="Genomic_DNA"/>
</dbReference>
<keyword evidence="10" id="KW-0677">Repeat</keyword>
<dbReference type="CDD" id="cd03311">
    <property type="entry name" value="CIMS_C_terminal_like"/>
    <property type="match status" value="1"/>
</dbReference>
<feature type="binding site" evidence="10">
    <location>
        <position position="649"/>
    </location>
    <ligand>
        <name>Zn(2+)</name>
        <dbReference type="ChEBI" id="CHEBI:29105"/>
        <note>catalytic</note>
    </ligand>
</feature>
<keyword evidence="4 10" id="KW-0489">Methyltransferase</keyword>
<evidence type="ECO:0000256" key="4">
    <source>
        <dbReference type="ARBA" id="ARBA00022603"/>
    </source>
</evidence>
<evidence type="ECO:0000256" key="3">
    <source>
        <dbReference type="ARBA" id="ARBA00009553"/>
    </source>
</evidence>
<feature type="binding site" evidence="10">
    <location>
        <position position="117"/>
    </location>
    <ligand>
        <name>5-methyltetrahydropteroyltri-L-glutamate</name>
        <dbReference type="ChEBI" id="CHEBI:58207"/>
    </ligand>
</feature>
<dbReference type="NCBIfam" id="NF003556">
    <property type="entry name" value="PRK05222.1"/>
    <property type="match status" value="1"/>
</dbReference>
<evidence type="ECO:0000313" key="16">
    <source>
        <dbReference type="EMBL" id="GAC29700.1"/>
    </source>
</evidence>
<dbReference type="STRING" id="1121922.GCA_000428905_00334"/>
<name>K7A2H4_9ALTE</name>
<feature type="binding site" evidence="10">
    <location>
        <position position="647"/>
    </location>
    <ligand>
        <name>Zn(2+)</name>
        <dbReference type="ChEBI" id="CHEBI:29105"/>
        <note>catalytic</note>
    </ligand>
</feature>
<evidence type="ECO:0000256" key="7">
    <source>
        <dbReference type="ARBA" id="ARBA00022723"/>
    </source>
</evidence>
<dbReference type="SUPFAM" id="SSF51726">
    <property type="entry name" value="UROD/MetE-like"/>
    <property type="match status" value="2"/>
</dbReference>